<evidence type="ECO:0000313" key="2">
    <source>
        <dbReference type="Proteomes" id="UP001176961"/>
    </source>
</evidence>
<accession>A0AA36MG61</accession>
<comment type="caution">
    <text evidence="1">The sequence shown here is derived from an EMBL/GenBank/DDBJ whole genome shotgun (WGS) entry which is preliminary data.</text>
</comment>
<proteinExistence type="predicted"/>
<protein>
    <submittedName>
        <fullName evidence="1">Uncharacterized protein</fullName>
    </submittedName>
</protein>
<sequence length="74" mass="8969">MFKCRDPVNREEGCDWRFLDEKSLFRLRRQRYSDFCSFAIIKPFCQNEFENEQKPAMMGMVLLRLLTLASVKKR</sequence>
<dbReference type="AlphaFoldDB" id="A0AA36MG61"/>
<evidence type="ECO:0000313" key="1">
    <source>
        <dbReference type="EMBL" id="CAJ0608568.1"/>
    </source>
</evidence>
<reference evidence="1" key="1">
    <citation type="submission" date="2023-07" db="EMBL/GenBank/DDBJ databases">
        <authorList>
            <consortium name="CYATHOMIX"/>
        </authorList>
    </citation>
    <scope>NUCLEOTIDE SEQUENCE</scope>
    <source>
        <strain evidence="1">N/A</strain>
    </source>
</reference>
<organism evidence="1 2">
    <name type="scientific">Cylicocyclus nassatus</name>
    <name type="common">Nematode worm</name>
    <dbReference type="NCBI Taxonomy" id="53992"/>
    <lineage>
        <taxon>Eukaryota</taxon>
        <taxon>Metazoa</taxon>
        <taxon>Ecdysozoa</taxon>
        <taxon>Nematoda</taxon>
        <taxon>Chromadorea</taxon>
        <taxon>Rhabditida</taxon>
        <taxon>Rhabditina</taxon>
        <taxon>Rhabditomorpha</taxon>
        <taxon>Strongyloidea</taxon>
        <taxon>Strongylidae</taxon>
        <taxon>Cylicocyclus</taxon>
    </lineage>
</organism>
<gene>
    <name evidence="1" type="ORF">CYNAS_LOCUS20551</name>
</gene>
<keyword evidence="2" id="KW-1185">Reference proteome</keyword>
<dbReference type="EMBL" id="CATQJL010000316">
    <property type="protein sequence ID" value="CAJ0608568.1"/>
    <property type="molecule type" value="Genomic_DNA"/>
</dbReference>
<dbReference type="Proteomes" id="UP001176961">
    <property type="component" value="Unassembled WGS sequence"/>
</dbReference>
<name>A0AA36MG61_CYLNA</name>